<dbReference type="Proteomes" id="UP000654279">
    <property type="component" value="Unassembled WGS sequence"/>
</dbReference>
<dbReference type="PANTHER" id="PTHR42924">
    <property type="entry name" value="EXONUCLEASE"/>
    <property type="match status" value="1"/>
</dbReference>
<feature type="domain" description="Polymerase/histidinol phosphatase N-terminal" evidence="1">
    <location>
        <begin position="6"/>
        <end position="74"/>
    </location>
</feature>
<dbReference type="PANTHER" id="PTHR42924:SF3">
    <property type="entry name" value="POLYMERASE_HISTIDINOL PHOSPHATASE N-TERMINAL DOMAIN-CONTAINING PROTEIN"/>
    <property type="match status" value="1"/>
</dbReference>
<dbReference type="EMBL" id="JACRSO010000002">
    <property type="protein sequence ID" value="MBC8528959.1"/>
    <property type="molecule type" value="Genomic_DNA"/>
</dbReference>
<dbReference type="Gene3D" id="3.20.20.140">
    <property type="entry name" value="Metal-dependent hydrolases"/>
    <property type="match status" value="1"/>
</dbReference>
<dbReference type="GO" id="GO:0035312">
    <property type="term" value="F:5'-3' DNA exonuclease activity"/>
    <property type="evidence" value="ECO:0007669"/>
    <property type="project" value="TreeGrafter"/>
</dbReference>
<dbReference type="CDD" id="cd07432">
    <property type="entry name" value="PHP_HisPPase"/>
    <property type="match status" value="1"/>
</dbReference>
<accession>A0A926D0Y1</accession>
<dbReference type="InterPro" id="IPR052018">
    <property type="entry name" value="PHP_domain"/>
</dbReference>
<dbReference type="RefSeq" id="WP_249284884.1">
    <property type="nucleotide sequence ID" value="NZ_JACRSO010000002.1"/>
</dbReference>
<comment type="caution">
    <text evidence="2">The sequence shown here is derived from an EMBL/GenBank/DDBJ whole genome shotgun (WGS) entry which is preliminary data.</text>
</comment>
<dbReference type="SUPFAM" id="SSF89550">
    <property type="entry name" value="PHP domain-like"/>
    <property type="match status" value="1"/>
</dbReference>
<name>A0A926D0Y1_9FIRM</name>
<reference evidence="2" key="1">
    <citation type="submission" date="2020-08" db="EMBL/GenBank/DDBJ databases">
        <title>Genome public.</title>
        <authorList>
            <person name="Liu C."/>
            <person name="Sun Q."/>
        </authorList>
    </citation>
    <scope>NUCLEOTIDE SEQUENCE</scope>
    <source>
        <strain evidence="2">NSJ-44</strain>
    </source>
</reference>
<dbReference type="AlphaFoldDB" id="A0A926D0Y1"/>
<dbReference type="InterPro" id="IPR016195">
    <property type="entry name" value="Pol/histidinol_Pase-like"/>
</dbReference>
<gene>
    <name evidence="2" type="ORF">H8699_05925</name>
</gene>
<sequence>MESLAVDLHIHSCLSPCAERDMTPNNIAGMAMLKQLDMIAVTDHNRAKNARAVARAAEEYGVLVLPGMEAQSREDVHLLCYFPDFDLLEEFDDWHYRFLPDMPAMPQLFGEQWLMDEEDCRVGDEPRLLLQSTTLSIDEVCQKVLEMGGAMVPAHVNRQANSLLYNLGFIPPGLPVTTLEVSRLAPSPEGIGGYRTIYSSDAHDLGAILERDNFLRVQERSVAAVIRRLKEKSGNIG</sequence>
<dbReference type="GO" id="GO:0004534">
    <property type="term" value="F:5'-3' RNA exonuclease activity"/>
    <property type="evidence" value="ECO:0007669"/>
    <property type="project" value="TreeGrafter"/>
</dbReference>
<dbReference type="InterPro" id="IPR003141">
    <property type="entry name" value="Pol/His_phosphatase_N"/>
</dbReference>
<evidence type="ECO:0000313" key="2">
    <source>
        <dbReference type="EMBL" id="MBC8528959.1"/>
    </source>
</evidence>
<proteinExistence type="predicted"/>
<evidence type="ECO:0000313" key="3">
    <source>
        <dbReference type="Proteomes" id="UP000654279"/>
    </source>
</evidence>
<evidence type="ECO:0000259" key="1">
    <source>
        <dbReference type="SMART" id="SM00481"/>
    </source>
</evidence>
<dbReference type="SMART" id="SM00481">
    <property type="entry name" value="POLIIIAc"/>
    <property type="match status" value="1"/>
</dbReference>
<keyword evidence="3" id="KW-1185">Reference proteome</keyword>
<organism evidence="2 3">
    <name type="scientific">Luoshenia tenuis</name>
    <dbReference type="NCBI Taxonomy" id="2763654"/>
    <lineage>
        <taxon>Bacteria</taxon>
        <taxon>Bacillati</taxon>
        <taxon>Bacillota</taxon>
        <taxon>Clostridia</taxon>
        <taxon>Christensenellales</taxon>
        <taxon>Christensenellaceae</taxon>
        <taxon>Luoshenia</taxon>
    </lineage>
</organism>
<protein>
    <submittedName>
        <fullName evidence="2">PHP domain-containing protein</fullName>
    </submittedName>
</protein>